<evidence type="ECO:0000313" key="2">
    <source>
        <dbReference type="EMBL" id="QJB03891.1"/>
    </source>
</evidence>
<dbReference type="AlphaFoldDB" id="A0A6M3M7T9"/>
<name>A0A6M3M7T9_9ZZZZ</name>
<organism evidence="2">
    <name type="scientific">viral metagenome</name>
    <dbReference type="NCBI Taxonomy" id="1070528"/>
    <lineage>
        <taxon>unclassified sequences</taxon>
        <taxon>metagenomes</taxon>
        <taxon>organismal metagenomes</taxon>
    </lineage>
</organism>
<dbReference type="EMBL" id="MT143684">
    <property type="protein sequence ID" value="QJB00185.1"/>
    <property type="molecule type" value="Genomic_DNA"/>
</dbReference>
<accession>A0A6M3M7T9</accession>
<evidence type="ECO:0000313" key="1">
    <source>
        <dbReference type="EMBL" id="QJB00185.1"/>
    </source>
</evidence>
<proteinExistence type="predicted"/>
<protein>
    <submittedName>
        <fullName evidence="2">Uncharacterized protein</fullName>
    </submittedName>
</protein>
<gene>
    <name evidence="1" type="ORF">MM171A00660_0010</name>
    <name evidence="2" type="ORF">MM171B00538_0005</name>
</gene>
<dbReference type="EMBL" id="MT143865">
    <property type="protein sequence ID" value="QJB03891.1"/>
    <property type="molecule type" value="Genomic_DNA"/>
</dbReference>
<reference evidence="2" key="1">
    <citation type="submission" date="2020-03" db="EMBL/GenBank/DDBJ databases">
        <title>The deep terrestrial virosphere.</title>
        <authorList>
            <person name="Holmfeldt K."/>
            <person name="Nilsson E."/>
            <person name="Simone D."/>
            <person name="Lopez-Fernandez M."/>
            <person name="Wu X."/>
            <person name="de Brujin I."/>
            <person name="Lundin D."/>
            <person name="Andersson A."/>
            <person name="Bertilsson S."/>
            <person name="Dopson M."/>
        </authorList>
    </citation>
    <scope>NUCLEOTIDE SEQUENCE</scope>
    <source>
        <strain evidence="1">MM171A00660</strain>
        <strain evidence="2">MM171B00538</strain>
    </source>
</reference>
<sequence length="116" mass="13411">MKTYTAKDLKQALAKVPDDSEVFAIMDGTLIVEHYSWTEQKTVDELHGLLLRGEVIKAVTLTWTTDDAERMFLEEKDRHPPSLQEINEILTEFDNEVHDRLTPTGNELMREIINRA</sequence>